<evidence type="ECO:0000313" key="4">
    <source>
        <dbReference type="Proteomes" id="UP000636800"/>
    </source>
</evidence>
<name>A0A835VI97_VANPL</name>
<feature type="chain" id="PRO_5032973460" evidence="2">
    <location>
        <begin position="17"/>
        <end position="355"/>
    </location>
</feature>
<reference evidence="3 4" key="1">
    <citation type="journal article" date="2020" name="Nat. Food">
        <title>A phased Vanilla planifolia genome enables genetic improvement of flavour and production.</title>
        <authorList>
            <person name="Hasing T."/>
            <person name="Tang H."/>
            <person name="Brym M."/>
            <person name="Khazi F."/>
            <person name="Huang T."/>
            <person name="Chambers A.H."/>
        </authorList>
    </citation>
    <scope>NUCLEOTIDE SEQUENCE [LARGE SCALE GENOMIC DNA]</scope>
    <source>
        <tissue evidence="3">Leaf</tissue>
    </source>
</reference>
<comment type="caution">
    <text evidence="3">The sequence shown here is derived from an EMBL/GenBank/DDBJ whole genome shotgun (WGS) entry which is preliminary data.</text>
</comment>
<feature type="signal peptide" evidence="2">
    <location>
        <begin position="1"/>
        <end position="16"/>
    </location>
</feature>
<dbReference type="Proteomes" id="UP000636800">
    <property type="component" value="Chromosome 1"/>
</dbReference>
<keyword evidence="1" id="KW-1133">Transmembrane helix</keyword>
<accession>A0A835VI97</accession>
<dbReference type="InterPro" id="IPR056894">
    <property type="entry name" value="AtTam38"/>
</dbReference>
<proteinExistence type="predicted"/>
<dbReference type="AlphaFoldDB" id="A0A835VI97"/>
<evidence type="ECO:0000256" key="1">
    <source>
        <dbReference type="SAM" id="Phobius"/>
    </source>
</evidence>
<feature type="transmembrane region" description="Helical" evidence="1">
    <location>
        <begin position="182"/>
        <end position="200"/>
    </location>
</feature>
<protein>
    <submittedName>
        <fullName evidence="3">Uncharacterized protein</fullName>
    </submittedName>
</protein>
<evidence type="ECO:0000313" key="3">
    <source>
        <dbReference type="EMBL" id="KAG0497501.1"/>
    </source>
</evidence>
<dbReference type="EMBL" id="JADCNL010000001">
    <property type="protein sequence ID" value="KAG0497501.1"/>
    <property type="molecule type" value="Genomic_DNA"/>
</dbReference>
<gene>
    <name evidence="3" type="ORF">HPP92_002192</name>
</gene>
<keyword evidence="1" id="KW-0472">Membrane</keyword>
<dbReference type="Pfam" id="PF25114">
    <property type="entry name" value="AtTam38"/>
    <property type="match status" value="1"/>
</dbReference>
<feature type="transmembrane region" description="Helical" evidence="1">
    <location>
        <begin position="231"/>
        <end position="258"/>
    </location>
</feature>
<feature type="transmembrane region" description="Helical" evidence="1">
    <location>
        <begin position="207"/>
        <end position="225"/>
    </location>
</feature>
<dbReference type="OrthoDB" id="1029639at2759"/>
<feature type="transmembrane region" description="Helical" evidence="1">
    <location>
        <begin position="147"/>
        <end position="170"/>
    </location>
</feature>
<organism evidence="3 4">
    <name type="scientific">Vanilla planifolia</name>
    <name type="common">Vanilla</name>
    <dbReference type="NCBI Taxonomy" id="51239"/>
    <lineage>
        <taxon>Eukaryota</taxon>
        <taxon>Viridiplantae</taxon>
        <taxon>Streptophyta</taxon>
        <taxon>Embryophyta</taxon>
        <taxon>Tracheophyta</taxon>
        <taxon>Spermatophyta</taxon>
        <taxon>Magnoliopsida</taxon>
        <taxon>Liliopsida</taxon>
        <taxon>Asparagales</taxon>
        <taxon>Orchidaceae</taxon>
        <taxon>Vanilloideae</taxon>
        <taxon>Vanilleae</taxon>
        <taxon>Vanilla</taxon>
    </lineage>
</organism>
<evidence type="ECO:0000256" key="2">
    <source>
        <dbReference type="SAM" id="SignalP"/>
    </source>
</evidence>
<keyword evidence="2" id="KW-0732">Signal</keyword>
<keyword evidence="1" id="KW-0812">Transmembrane</keyword>
<keyword evidence="4" id="KW-1185">Reference proteome</keyword>
<feature type="transmembrane region" description="Helical" evidence="1">
    <location>
        <begin position="120"/>
        <end position="140"/>
    </location>
</feature>
<sequence>MATLVLLNFHNSLAMAASLRFPLRPVKKTSFDHISMKPRSFSISAIACPCFPNPSRHGRNFGIFYSGGSRVLTYIVKNSTVEPTPEDAAADEELLARGESTMPEQFRHLNEEAPDPPVRWPWAIVLFFLVYAWRTVLWELSNWKKAALAILSAFGWLMKLALAFLFHFIGDPVTDLIGCIEYVLYAIRYAYASIVAFAPVPELTRIILFTSTILAIAEATVPNSMNDQPHLLALAGLIGFGAIQGYVSEVPFLLSLFAMVCYSRFVKKRDGVSAALPSAALLAAVGEPWVRLVVIASYLTLAIAQHAKQSSEGVKAEVDANKRKLPLPLVLASLAIGIRVAAKWIRYRHLTWMIV</sequence>